<protein>
    <submittedName>
        <fullName evidence="1">Uncharacterized protein</fullName>
    </submittedName>
</protein>
<comment type="caution">
    <text evidence="1">The sequence shown here is derived from an EMBL/GenBank/DDBJ whole genome shotgun (WGS) entry which is preliminary data.</text>
</comment>
<organism evidence="1 2">
    <name type="scientific">Rhododendron molle</name>
    <name type="common">Chinese azalea</name>
    <name type="synonym">Azalea mollis</name>
    <dbReference type="NCBI Taxonomy" id="49168"/>
    <lineage>
        <taxon>Eukaryota</taxon>
        <taxon>Viridiplantae</taxon>
        <taxon>Streptophyta</taxon>
        <taxon>Embryophyta</taxon>
        <taxon>Tracheophyta</taxon>
        <taxon>Spermatophyta</taxon>
        <taxon>Magnoliopsida</taxon>
        <taxon>eudicotyledons</taxon>
        <taxon>Gunneridae</taxon>
        <taxon>Pentapetalae</taxon>
        <taxon>asterids</taxon>
        <taxon>Ericales</taxon>
        <taxon>Ericaceae</taxon>
        <taxon>Ericoideae</taxon>
        <taxon>Rhodoreae</taxon>
        <taxon>Rhododendron</taxon>
    </lineage>
</organism>
<evidence type="ECO:0000313" key="1">
    <source>
        <dbReference type="EMBL" id="KAI8527424.1"/>
    </source>
</evidence>
<dbReference type="EMBL" id="CM046399">
    <property type="protein sequence ID" value="KAI8527424.1"/>
    <property type="molecule type" value="Genomic_DNA"/>
</dbReference>
<gene>
    <name evidence="1" type="ORF">RHMOL_Rhmol12G0074300</name>
</gene>
<proteinExistence type="predicted"/>
<reference evidence="1" key="1">
    <citation type="submission" date="2022-02" db="EMBL/GenBank/DDBJ databases">
        <title>Plant Genome Project.</title>
        <authorList>
            <person name="Zhang R.-G."/>
        </authorList>
    </citation>
    <scope>NUCLEOTIDE SEQUENCE</scope>
    <source>
        <strain evidence="1">AT1</strain>
    </source>
</reference>
<sequence length="84" mass="9707">MRSLDLSNCVLKLPPTFKGFGRLVNLNFLCVNISSDMCELFISTCPLLERLSLHHCSDFDSLEINALNLKYFEFLLKYFEVGLR</sequence>
<keyword evidence="2" id="KW-1185">Reference proteome</keyword>
<dbReference type="Proteomes" id="UP001062846">
    <property type="component" value="Chromosome 12"/>
</dbReference>
<accession>A0ACC0LGJ9</accession>
<name>A0ACC0LGJ9_RHOML</name>
<evidence type="ECO:0000313" key="2">
    <source>
        <dbReference type="Proteomes" id="UP001062846"/>
    </source>
</evidence>